<feature type="domain" description="Mammalian cell entry C-terminal" evidence="2">
    <location>
        <begin position="139"/>
        <end position="341"/>
    </location>
</feature>
<dbReference type="InterPro" id="IPR052336">
    <property type="entry name" value="MlaD_Phospholipid_Transporter"/>
</dbReference>
<dbReference type="PANTHER" id="PTHR33371:SF17">
    <property type="entry name" value="MCE-FAMILY PROTEIN MCE1B"/>
    <property type="match status" value="1"/>
</dbReference>
<gene>
    <name evidence="3" type="ORF">SAMN05421872_11745</name>
</gene>
<dbReference type="InterPro" id="IPR003399">
    <property type="entry name" value="Mce/MlaD"/>
</dbReference>
<dbReference type="GO" id="GO:0005576">
    <property type="term" value="C:extracellular region"/>
    <property type="evidence" value="ECO:0007669"/>
    <property type="project" value="TreeGrafter"/>
</dbReference>
<organism evidence="3 4">
    <name type="scientific">Nocardioides lianchengensis</name>
    <dbReference type="NCBI Taxonomy" id="1045774"/>
    <lineage>
        <taxon>Bacteria</taxon>
        <taxon>Bacillati</taxon>
        <taxon>Actinomycetota</taxon>
        <taxon>Actinomycetes</taxon>
        <taxon>Propionibacteriales</taxon>
        <taxon>Nocardioidaceae</taxon>
        <taxon>Nocardioides</taxon>
    </lineage>
</organism>
<dbReference type="NCBIfam" id="TIGR00996">
    <property type="entry name" value="Mtu_fam_mce"/>
    <property type="match status" value="1"/>
</dbReference>
<dbReference type="Pfam" id="PF11887">
    <property type="entry name" value="Mce4_CUP1"/>
    <property type="match status" value="1"/>
</dbReference>
<dbReference type="EMBL" id="FMZM01000017">
    <property type="protein sequence ID" value="SDE22531.1"/>
    <property type="molecule type" value="Genomic_DNA"/>
</dbReference>
<evidence type="ECO:0000313" key="4">
    <source>
        <dbReference type="Proteomes" id="UP000199034"/>
    </source>
</evidence>
<evidence type="ECO:0000313" key="3">
    <source>
        <dbReference type="EMBL" id="SDE22531.1"/>
    </source>
</evidence>
<feature type="domain" description="Mce/MlaD" evidence="1">
    <location>
        <begin position="44"/>
        <end position="118"/>
    </location>
</feature>
<dbReference type="InterPro" id="IPR024516">
    <property type="entry name" value="Mce_C"/>
</dbReference>
<accession>A0A1G7B668</accession>
<proteinExistence type="predicted"/>
<dbReference type="InterPro" id="IPR005693">
    <property type="entry name" value="Mce"/>
</dbReference>
<dbReference type="AlphaFoldDB" id="A0A1G7B668"/>
<dbReference type="Pfam" id="PF02470">
    <property type="entry name" value="MlaD"/>
    <property type="match status" value="1"/>
</dbReference>
<dbReference type="GO" id="GO:0051701">
    <property type="term" value="P:biological process involved in interaction with host"/>
    <property type="evidence" value="ECO:0007669"/>
    <property type="project" value="TreeGrafter"/>
</dbReference>
<sequence length="358" mass="38040">MTKDANHGPLWVIGIKSLVFTVVTVLATGILAMTIRNSSSGEAVEYTAVFADATSVNRGDDVRVAGVKVGTVLDVAVTEGRLARVRFTIRKGVPVERGAVIQINFRNLVGQRYLAIKQPGSDAAGTTAGDPVPASAATMVEPGHTFGLEETRPALSLTVLFNGFRPLMRLLDSDDVNALSEQILAVFQGEAATVEGLLESTAGLTTTLAEKDEVIGQLITSLSSVMQTVNSRSGQLDTTVRTMQQLVSGLAADRAAIGGSIEGLGELTDRVAGLLGDTRPSVRRSIEHLGTLSETLDQHSTDVERFLNLLPTKLDRIGRTASYGSWLNFYLCSMDGRIPLPEGYMGDVGVKPVAGRCR</sequence>
<dbReference type="RefSeq" id="WP_090860804.1">
    <property type="nucleotide sequence ID" value="NZ_FMZM01000017.1"/>
</dbReference>
<dbReference type="OrthoDB" id="338143at2"/>
<evidence type="ECO:0000259" key="2">
    <source>
        <dbReference type="Pfam" id="PF11887"/>
    </source>
</evidence>
<dbReference type="Proteomes" id="UP000199034">
    <property type="component" value="Unassembled WGS sequence"/>
</dbReference>
<protein>
    <submittedName>
        <fullName evidence="3">Phospholipid/cholesterol/gamma-HCH transport system substrate-binding protein</fullName>
    </submittedName>
</protein>
<reference evidence="3 4" key="1">
    <citation type="submission" date="2016-10" db="EMBL/GenBank/DDBJ databases">
        <authorList>
            <person name="de Groot N.N."/>
        </authorList>
    </citation>
    <scope>NUCLEOTIDE SEQUENCE [LARGE SCALE GENOMIC DNA]</scope>
    <source>
        <strain evidence="3 4">CGMCC 4.6858</strain>
    </source>
</reference>
<keyword evidence="4" id="KW-1185">Reference proteome</keyword>
<name>A0A1G7B668_9ACTN</name>
<dbReference type="PANTHER" id="PTHR33371">
    <property type="entry name" value="INTERMEMBRANE PHOSPHOLIPID TRANSPORT SYSTEM BINDING PROTEIN MLAD-RELATED"/>
    <property type="match status" value="1"/>
</dbReference>
<evidence type="ECO:0000259" key="1">
    <source>
        <dbReference type="Pfam" id="PF02470"/>
    </source>
</evidence>
<dbReference type="STRING" id="1045774.SAMN05421872_11745"/>